<keyword evidence="2" id="KW-1185">Reference proteome</keyword>
<dbReference type="Proteomes" id="UP000224460">
    <property type="component" value="Unassembled WGS sequence"/>
</dbReference>
<evidence type="ECO:0000313" key="2">
    <source>
        <dbReference type="Proteomes" id="UP000224460"/>
    </source>
</evidence>
<organism evidence="1 2">
    <name type="scientific">Sporanaerobium hydrogeniformans</name>
    <dbReference type="NCBI Taxonomy" id="3072179"/>
    <lineage>
        <taxon>Bacteria</taxon>
        <taxon>Bacillati</taxon>
        <taxon>Bacillota</taxon>
        <taxon>Clostridia</taxon>
        <taxon>Lachnospirales</taxon>
        <taxon>Lachnospiraceae</taxon>
        <taxon>Sporanaerobium</taxon>
    </lineage>
</organism>
<reference evidence="1" key="1">
    <citation type="submission" date="2017-10" db="EMBL/GenBank/DDBJ databases">
        <title>Genome sequence of cellulolytic Lachnospiraceae bacterium XHS1971 isolated from hotspring sediment.</title>
        <authorList>
            <person name="Vasudevan G."/>
            <person name="Joshi A.J."/>
            <person name="Hivarkar S."/>
            <person name="Lanjekar V.B."/>
            <person name="Dhakephalkar P.K."/>
            <person name="Dagar S."/>
        </authorList>
    </citation>
    <scope>NUCLEOTIDE SEQUENCE</scope>
    <source>
        <strain evidence="1">XHS1971</strain>
    </source>
</reference>
<sequence>MTKVTLYYKDDLLWRFKVDGHAGFAVHGEDIVCAAISMLTINTINAISLYTKEPYTELSMDSKRGLLDIAFPNRKLGRYEEESELLLKSMVLGLKTIQETYGEKYIQIRTK</sequence>
<keyword evidence="1" id="KW-0645">Protease</keyword>
<dbReference type="EMBL" id="PEDL01000003">
    <property type="protein sequence ID" value="PHV71494.1"/>
    <property type="molecule type" value="Genomic_DNA"/>
</dbReference>
<proteinExistence type="predicted"/>
<comment type="caution">
    <text evidence="1">The sequence shown here is derived from an EMBL/GenBank/DDBJ whole genome shotgun (WGS) entry which is preliminary data.</text>
</comment>
<gene>
    <name evidence="1" type="ORF">CS063_05455</name>
</gene>
<evidence type="ECO:0000313" key="1">
    <source>
        <dbReference type="EMBL" id="PHV71494.1"/>
    </source>
</evidence>
<accession>A0AC61DDY2</accession>
<name>A0AC61DDY2_9FIRM</name>
<protein>
    <submittedName>
        <fullName evidence="1">Ribosomal-processing cysteine protease Prp</fullName>
    </submittedName>
</protein>
<keyword evidence="1" id="KW-0378">Hydrolase</keyword>